<keyword evidence="5" id="KW-1185">Reference proteome</keyword>
<dbReference type="Gene3D" id="3.40.50.10810">
    <property type="entry name" value="Tandem AAA-ATPase domain"/>
    <property type="match status" value="1"/>
</dbReference>
<evidence type="ECO:0000259" key="3">
    <source>
        <dbReference type="PROSITE" id="PS51194"/>
    </source>
</evidence>
<keyword evidence="4" id="KW-0547">Nucleotide-binding</keyword>
<dbReference type="RefSeq" id="WP_209659263.1">
    <property type="nucleotide sequence ID" value="NZ_JAGGLI010000004.1"/>
</dbReference>
<keyword evidence="4" id="KW-0347">Helicase</keyword>
<evidence type="ECO:0000259" key="2">
    <source>
        <dbReference type="PROSITE" id="PS51192"/>
    </source>
</evidence>
<dbReference type="PROSITE" id="PS51194">
    <property type="entry name" value="HELICASE_CTER"/>
    <property type="match status" value="1"/>
</dbReference>
<evidence type="ECO:0000256" key="1">
    <source>
        <dbReference type="ARBA" id="ARBA00022801"/>
    </source>
</evidence>
<comment type="caution">
    <text evidence="4">The sequence shown here is derived from an EMBL/GenBank/DDBJ whole genome shotgun (WGS) entry which is preliminary data.</text>
</comment>
<proteinExistence type="predicted"/>
<dbReference type="Proteomes" id="UP001314903">
    <property type="component" value="Unassembled WGS sequence"/>
</dbReference>
<dbReference type="Gene3D" id="3.40.50.300">
    <property type="entry name" value="P-loop containing nucleotide triphosphate hydrolases"/>
    <property type="match status" value="1"/>
</dbReference>
<dbReference type="Pfam" id="PF00271">
    <property type="entry name" value="Helicase_C"/>
    <property type="match status" value="1"/>
</dbReference>
<dbReference type="InterPro" id="IPR038718">
    <property type="entry name" value="SNF2-like_sf"/>
</dbReference>
<dbReference type="PANTHER" id="PTHR45766:SF6">
    <property type="entry name" value="SWI_SNF-RELATED MATRIX-ASSOCIATED ACTIN-DEPENDENT REGULATOR OF CHROMATIN SUBFAMILY A-LIKE PROTEIN 1"/>
    <property type="match status" value="1"/>
</dbReference>
<feature type="domain" description="Helicase C-terminal" evidence="3">
    <location>
        <begin position="236"/>
        <end position="375"/>
    </location>
</feature>
<dbReference type="PANTHER" id="PTHR45766">
    <property type="entry name" value="DNA ANNEALING HELICASE AND ENDONUCLEASE ZRANB3 FAMILY MEMBER"/>
    <property type="match status" value="1"/>
</dbReference>
<accession>A0ABS4KHX7</accession>
<keyword evidence="4" id="KW-0067">ATP-binding</keyword>
<evidence type="ECO:0000313" key="5">
    <source>
        <dbReference type="Proteomes" id="UP001314903"/>
    </source>
</evidence>
<name>A0ABS4KHX7_9FIRM</name>
<sequence>MKQLNAPYNLLICQKSKIKDWAEHFKTYYEYEVIIYKKQPIEDIPANSVIIINYDLTWRRPELSNLRDFTMILDESQYIKNERCNRAEFVLGLKPSNVILLSGTPTGGKYEELWSQLKLLGWNISKKLFYKQYTITEKMDVGGFEITVVKGYKNVDRLKEKLKSHGAIFMKSEEAFNLPEQIENIIKVKNTTRYRKFKKDRVITVGGETLVGDTALTKLLYLRQLASIYNNHKHQVLKELLESTEDRIVIFYNFKRELHLIKSLAEGLEKPISYINGDGTDLNNYETKSSTVTLVQYQAGASGVNLQKANKVIYYSLPLSSELWMQSKKRIHRIGQSRACFYYYLITEKSVEDKILKVLQERRDYTLELFEKEDT</sequence>
<reference evidence="4 5" key="1">
    <citation type="submission" date="2021-03" db="EMBL/GenBank/DDBJ databases">
        <title>Genomic Encyclopedia of Type Strains, Phase IV (KMG-IV): sequencing the most valuable type-strain genomes for metagenomic binning, comparative biology and taxonomic classification.</title>
        <authorList>
            <person name="Goeker M."/>
        </authorList>
    </citation>
    <scope>NUCLEOTIDE SEQUENCE [LARGE SCALE GENOMIC DNA]</scope>
    <source>
        <strain evidence="4 5">DSM 27512</strain>
    </source>
</reference>
<dbReference type="EMBL" id="JAGGLI010000004">
    <property type="protein sequence ID" value="MBP2026856.1"/>
    <property type="molecule type" value="Genomic_DNA"/>
</dbReference>
<protein>
    <submittedName>
        <fullName evidence="4">SNF2 family DNA or RNA helicase</fullName>
    </submittedName>
</protein>
<keyword evidence="1" id="KW-0378">Hydrolase</keyword>
<dbReference type="SUPFAM" id="SSF52540">
    <property type="entry name" value="P-loop containing nucleoside triphosphate hydrolases"/>
    <property type="match status" value="2"/>
</dbReference>
<dbReference type="PROSITE" id="PS51192">
    <property type="entry name" value="HELICASE_ATP_BIND_1"/>
    <property type="match status" value="1"/>
</dbReference>
<evidence type="ECO:0000313" key="4">
    <source>
        <dbReference type="EMBL" id="MBP2026856.1"/>
    </source>
</evidence>
<feature type="domain" description="Helicase ATP-binding" evidence="2">
    <location>
        <begin position="1"/>
        <end position="123"/>
    </location>
</feature>
<dbReference type="InterPro" id="IPR027417">
    <property type="entry name" value="P-loop_NTPase"/>
</dbReference>
<dbReference type="GO" id="GO:0004386">
    <property type="term" value="F:helicase activity"/>
    <property type="evidence" value="ECO:0007669"/>
    <property type="project" value="UniProtKB-KW"/>
</dbReference>
<organism evidence="4 5">
    <name type="scientific">Acetoanaerobium pronyense</name>
    <dbReference type="NCBI Taxonomy" id="1482736"/>
    <lineage>
        <taxon>Bacteria</taxon>
        <taxon>Bacillati</taxon>
        <taxon>Bacillota</taxon>
        <taxon>Clostridia</taxon>
        <taxon>Peptostreptococcales</taxon>
        <taxon>Filifactoraceae</taxon>
        <taxon>Acetoanaerobium</taxon>
    </lineage>
</organism>
<gene>
    <name evidence="4" type="ORF">J2Z35_000647</name>
</gene>
<dbReference type="InterPro" id="IPR014001">
    <property type="entry name" value="Helicase_ATP-bd"/>
</dbReference>
<dbReference type="InterPro" id="IPR000330">
    <property type="entry name" value="SNF2_N"/>
</dbReference>
<dbReference type="Pfam" id="PF00176">
    <property type="entry name" value="SNF2-rel_dom"/>
    <property type="match status" value="1"/>
</dbReference>
<dbReference type="InterPro" id="IPR001650">
    <property type="entry name" value="Helicase_C-like"/>
</dbReference>